<dbReference type="AlphaFoldDB" id="A0A0R3RQH4"/>
<sequence>MGSQVDIRTSNEYADEERNLSKIQPILQTYRQLKPSKATEPSLLQSTAACDEIKENVADQLISEHNVPQAICKQNNSGYISDVRMQPSANLSQMNLRQSQISENSAIISHDSRRLQNSSKNGQIPLPANDMNQLSGKHCNHYRRKGERNCHSTCSHQISHCSAPLSVSGKRHSCQHSCDNVKNATFCNNGCKRNNYKLGKIDSNETGTKSKKDEITQTSHSFNICQQQMIHCSKPIHQQARSKSNFAERNVYSCQKCTCRIFEQPSRNYSHVSSSSTINAKNPHASSQTPLAPNHHRNAEGRRRVVRVISGRSCQNRSKYDVFKCYRCRQHTFCKHCNVLLRILFRSLYLPIRLLVTANKLTMHLADIVIKKSRSNGIYYYSTCHPHSNDRNHSSGLRHIHYCQHH</sequence>
<dbReference type="Proteomes" id="UP000050640">
    <property type="component" value="Unplaced"/>
</dbReference>
<evidence type="ECO:0000313" key="2">
    <source>
        <dbReference type="Proteomes" id="UP000050640"/>
    </source>
</evidence>
<feature type="compositionally biased region" description="Polar residues" evidence="1">
    <location>
        <begin position="272"/>
        <end position="291"/>
    </location>
</feature>
<name>A0A0R3RQH4_9BILA</name>
<feature type="region of interest" description="Disordered" evidence="1">
    <location>
        <begin position="272"/>
        <end position="299"/>
    </location>
</feature>
<feature type="region of interest" description="Disordered" evidence="1">
    <location>
        <begin position="111"/>
        <end position="132"/>
    </location>
</feature>
<protein>
    <submittedName>
        <fullName evidence="3">C2H2-type domain-containing protein</fullName>
    </submittedName>
</protein>
<dbReference type="WBParaSite" id="EEL_0000393301-mRNA-1">
    <property type="protein sequence ID" value="EEL_0000393301-mRNA-1"/>
    <property type="gene ID" value="EEL_0000393301"/>
</dbReference>
<evidence type="ECO:0000313" key="3">
    <source>
        <dbReference type="WBParaSite" id="EEL_0000393301-mRNA-1"/>
    </source>
</evidence>
<accession>A0A0R3RQH4</accession>
<organism evidence="2 3">
    <name type="scientific">Elaeophora elaphi</name>
    <dbReference type="NCBI Taxonomy" id="1147741"/>
    <lineage>
        <taxon>Eukaryota</taxon>
        <taxon>Metazoa</taxon>
        <taxon>Ecdysozoa</taxon>
        <taxon>Nematoda</taxon>
        <taxon>Chromadorea</taxon>
        <taxon>Rhabditida</taxon>
        <taxon>Spirurina</taxon>
        <taxon>Spiruromorpha</taxon>
        <taxon>Filarioidea</taxon>
        <taxon>Onchocercidae</taxon>
        <taxon>Elaeophora</taxon>
    </lineage>
</organism>
<evidence type="ECO:0000256" key="1">
    <source>
        <dbReference type="SAM" id="MobiDB-lite"/>
    </source>
</evidence>
<proteinExistence type="predicted"/>
<reference evidence="3" key="1">
    <citation type="submission" date="2017-02" db="UniProtKB">
        <authorList>
            <consortium name="WormBaseParasite"/>
        </authorList>
    </citation>
    <scope>IDENTIFICATION</scope>
</reference>
<keyword evidence="2" id="KW-1185">Reference proteome</keyword>